<accession>A7ITI9</accession>
<reference evidence="1 2" key="1">
    <citation type="journal article" date="2007" name="Virology">
        <title>Sequence and annotation of the 314-kb MT325 and the 321-kb FR483 viruses that infect Chlorella Pbi.</title>
        <authorList>
            <person name="Fitzgerald L.A."/>
            <person name="Graves M.V."/>
            <person name="Li X."/>
            <person name="Feldblyum T."/>
            <person name="Hartigan J."/>
            <person name="Van Etten J.L."/>
        </authorList>
    </citation>
    <scope>NUCLEOTIDE SEQUENCE [LARGE SCALE GENOMIC DNA]</scope>
    <source>
        <strain evidence="1 2">MT325</strain>
    </source>
</reference>
<dbReference type="EMBL" id="DQ491001">
    <property type="protein sequence ID" value="ABT13663.1"/>
    <property type="molecule type" value="Genomic_DNA"/>
</dbReference>
<evidence type="ECO:0000313" key="2">
    <source>
        <dbReference type="Proteomes" id="UP000246715"/>
    </source>
</evidence>
<organism evidence="1 2">
    <name type="scientific">Paramecium bursaria Chlorella virus MT325</name>
    <name type="common">PBCV-MT325</name>
    <dbReference type="NCBI Taxonomy" id="346932"/>
    <lineage>
        <taxon>Viruses</taxon>
        <taxon>Varidnaviria</taxon>
        <taxon>Bamfordvirae</taxon>
        <taxon>Nucleocytoviricota</taxon>
        <taxon>Megaviricetes</taxon>
        <taxon>Algavirales</taxon>
        <taxon>Phycodnaviridae</taxon>
        <taxon>Chlorovirus</taxon>
        <taxon>Chlorovirus conductrix</taxon>
        <taxon>Paramecium bursaria Chlorella virus A1</taxon>
    </lineage>
</organism>
<gene>
    <name evidence="1" type="primary">M109R</name>
    <name evidence="1" type="ORF">MT325_M109R</name>
</gene>
<dbReference type="Proteomes" id="UP000246715">
    <property type="component" value="Segment"/>
</dbReference>
<proteinExistence type="predicted"/>
<sequence>MVRLVMKTEPDIDVGSSVDDTSALVHHIKSLMVSHPVAVMDDDTEKCIVMDDDQWFSYKKHLARIAKERSKAKKKPATVVARAKVRNQRDTNFEAIEVAGTIIRFCETKFCYTKFSSVKSITTDPVERSYIHAALRDGVSYDGYFWVVI</sequence>
<protein>
    <submittedName>
        <fullName evidence="1">Uncharacterized protein M109R</fullName>
    </submittedName>
</protein>
<evidence type="ECO:0000313" key="1">
    <source>
        <dbReference type="EMBL" id="ABT13663.1"/>
    </source>
</evidence>
<organismHost>
    <name type="scientific">Paramecium bursaria</name>
    <dbReference type="NCBI Taxonomy" id="74790"/>
</organismHost>
<name>A7ITI9_PBCVM</name>